<dbReference type="InterPro" id="IPR010869">
    <property type="entry name" value="DUF1501"/>
</dbReference>
<protein>
    <recommendedName>
        <fullName evidence="3">Sulfatase</fullName>
    </recommendedName>
</protein>
<dbReference type="RefSeq" id="WP_146575772.1">
    <property type="nucleotide sequence ID" value="NZ_SJPM01000001.1"/>
</dbReference>
<dbReference type="Proteomes" id="UP000316213">
    <property type="component" value="Unassembled WGS sequence"/>
</dbReference>
<reference evidence="1 2" key="1">
    <citation type="submission" date="2019-02" db="EMBL/GenBank/DDBJ databases">
        <title>Deep-cultivation of Planctomycetes and their phenomic and genomic characterization uncovers novel biology.</title>
        <authorList>
            <person name="Wiegand S."/>
            <person name="Jogler M."/>
            <person name="Boedeker C."/>
            <person name="Pinto D."/>
            <person name="Vollmers J."/>
            <person name="Rivas-Marin E."/>
            <person name="Kohn T."/>
            <person name="Peeters S.H."/>
            <person name="Heuer A."/>
            <person name="Rast P."/>
            <person name="Oberbeckmann S."/>
            <person name="Bunk B."/>
            <person name="Jeske O."/>
            <person name="Meyerdierks A."/>
            <person name="Storesund J.E."/>
            <person name="Kallscheuer N."/>
            <person name="Luecker S."/>
            <person name="Lage O.M."/>
            <person name="Pohl T."/>
            <person name="Merkel B.J."/>
            <person name="Hornburger P."/>
            <person name="Mueller R.-W."/>
            <person name="Bruemmer F."/>
            <person name="Labrenz M."/>
            <person name="Spormann A.M."/>
            <person name="Op Den Camp H."/>
            <person name="Overmann J."/>
            <person name="Amann R."/>
            <person name="Jetten M.S.M."/>
            <person name="Mascher T."/>
            <person name="Medema M.H."/>
            <person name="Devos D.P."/>
            <person name="Kaster A.-K."/>
            <person name="Ovreas L."/>
            <person name="Rohde M."/>
            <person name="Galperin M.Y."/>
            <person name="Jogler C."/>
        </authorList>
    </citation>
    <scope>NUCLEOTIDE SEQUENCE [LARGE SCALE GENOMIC DNA]</scope>
    <source>
        <strain evidence="1 2">Pla100</strain>
    </source>
</reference>
<dbReference type="OrthoDB" id="127333at2"/>
<keyword evidence="2" id="KW-1185">Reference proteome</keyword>
<dbReference type="PANTHER" id="PTHR43737:SF1">
    <property type="entry name" value="DUF1501 DOMAIN-CONTAINING PROTEIN"/>
    <property type="match status" value="1"/>
</dbReference>
<dbReference type="Pfam" id="PF07394">
    <property type="entry name" value="DUF1501"/>
    <property type="match status" value="1"/>
</dbReference>
<dbReference type="InterPro" id="IPR017850">
    <property type="entry name" value="Alkaline_phosphatase_core_sf"/>
</dbReference>
<evidence type="ECO:0000313" key="1">
    <source>
        <dbReference type="EMBL" id="TWU03203.1"/>
    </source>
</evidence>
<comment type="caution">
    <text evidence="1">The sequence shown here is derived from an EMBL/GenBank/DDBJ whole genome shotgun (WGS) entry which is preliminary data.</text>
</comment>
<name>A0A5C6AT22_9BACT</name>
<gene>
    <name evidence="1" type="ORF">Pla100_01210</name>
</gene>
<dbReference type="EMBL" id="SJPM01000001">
    <property type="protein sequence ID" value="TWU03203.1"/>
    <property type="molecule type" value="Genomic_DNA"/>
</dbReference>
<sequence length="457" mass="50492">MLSRRHVLQSMSSGFGYLAFAGIASKSDAADRRESAGPLSVRPTHFAPRAKRVLFLCMSGGPSHVDSFDYKPELQRNDGRAMFYPGARTSHGKLMASRWKFRQRGESGLWVSDLFPKIAEQADRLCLLRGMNTNVPAHPQAFLEMHTGTSQFVRPSVGAWTIYGLGTENENLPGFISLNPPSGNGGGQNYGSSFLPAAYQGTPIKIQRGVAKFPNIANPLIDPPTQRRQLDFVQSLNQSHLTAGGDDREVEGVLESYELAFRMQDTVPEVMSIDDETQATQTRYGLDRDETAGFGRQCLMARRFLEAGVRFVEVSHDGWDQHANLTTDHAMHAEAVDQPIAELLNDLDERGLLDDTLVLFGGEFGRTPVVQGVDGRDHNHKGYTMWMAGGGVKSGFSYGQTDEFGQEAIEGKMHTHDLHATILHLLGLDHERLTYSYAGRDFRLTDIHGRVAEAILA</sequence>
<organism evidence="1 2">
    <name type="scientific">Neorhodopirellula pilleata</name>
    <dbReference type="NCBI Taxonomy" id="2714738"/>
    <lineage>
        <taxon>Bacteria</taxon>
        <taxon>Pseudomonadati</taxon>
        <taxon>Planctomycetota</taxon>
        <taxon>Planctomycetia</taxon>
        <taxon>Pirellulales</taxon>
        <taxon>Pirellulaceae</taxon>
        <taxon>Neorhodopirellula</taxon>
    </lineage>
</organism>
<dbReference type="SUPFAM" id="SSF53649">
    <property type="entry name" value="Alkaline phosphatase-like"/>
    <property type="match status" value="1"/>
</dbReference>
<accession>A0A5C6AT22</accession>
<proteinExistence type="predicted"/>
<dbReference type="Gene3D" id="3.40.720.10">
    <property type="entry name" value="Alkaline Phosphatase, subunit A"/>
    <property type="match status" value="1"/>
</dbReference>
<dbReference type="PANTHER" id="PTHR43737">
    <property type="entry name" value="BLL7424 PROTEIN"/>
    <property type="match status" value="1"/>
</dbReference>
<evidence type="ECO:0008006" key="3">
    <source>
        <dbReference type="Google" id="ProtNLM"/>
    </source>
</evidence>
<dbReference type="AlphaFoldDB" id="A0A5C6AT22"/>
<evidence type="ECO:0000313" key="2">
    <source>
        <dbReference type="Proteomes" id="UP000316213"/>
    </source>
</evidence>